<dbReference type="NCBIfam" id="NF004490">
    <property type="entry name" value="PRK05820.1"/>
    <property type="match status" value="1"/>
</dbReference>
<dbReference type="SUPFAM" id="SSF47648">
    <property type="entry name" value="Nucleoside phosphorylase/phosphoribosyltransferase N-terminal domain"/>
    <property type="match status" value="1"/>
</dbReference>
<dbReference type="InterPro" id="IPR013102">
    <property type="entry name" value="PYNP_C"/>
</dbReference>
<reference evidence="6" key="1">
    <citation type="submission" date="2022-05" db="EMBL/GenBank/DDBJ databases">
        <title>Corynebacterium sp. TA-R-1 sp. nov., isolated from human feces.</title>
        <authorList>
            <person name="Shamsuzzaman M."/>
            <person name="Dahal R.H."/>
        </authorList>
    </citation>
    <scope>NUCLEOTIDE SEQUENCE</scope>
    <source>
        <strain evidence="6">TA-R-1</strain>
    </source>
</reference>
<evidence type="ECO:0000256" key="4">
    <source>
        <dbReference type="ARBA" id="ARBA00022679"/>
    </source>
</evidence>
<dbReference type="InterPro" id="IPR017459">
    <property type="entry name" value="Glycosyl_Trfase_fam3_N_dom"/>
</dbReference>
<evidence type="ECO:0000256" key="1">
    <source>
        <dbReference type="ARBA" id="ARBA00006915"/>
    </source>
</evidence>
<dbReference type="InterPro" id="IPR018090">
    <property type="entry name" value="Pyrmidine_PPas_bac/euk"/>
</dbReference>
<evidence type="ECO:0000259" key="5">
    <source>
        <dbReference type="SMART" id="SM00941"/>
    </source>
</evidence>
<dbReference type="Proteomes" id="UP001204000">
    <property type="component" value="Unassembled WGS sequence"/>
</dbReference>
<dbReference type="PIRSF" id="PIRSF000478">
    <property type="entry name" value="TP_PyNP"/>
    <property type="match status" value="1"/>
</dbReference>
<accession>A0ABT1FYR3</accession>
<comment type="caution">
    <text evidence="6">The sequence shown here is derived from an EMBL/GenBank/DDBJ whole genome shotgun (WGS) entry which is preliminary data.</text>
</comment>
<dbReference type="PROSITE" id="PS00647">
    <property type="entry name" value="THYMID_PHOSPHORYLASE"/>
    <property type="match status" value="1"/>
</dbReference>
<dbReference type="InterPro" id="IPR017872">
    <property type="entry name" value="Pyrmidine_PPase_CS"/>
</dbReference>
<evidence type="ECO:0000313" key="6">
    <source>
        <dbReference type="EMBL" id="MCP1386767.1"/>
    </source>
</evidence>
<keyword evidence="3 6" id="KW-0328">Glycosyltransferase</keyword>
<dbReference type="SMART" id="SM00941">
    <property type="entry name" value="PYNP_C"/>
    <property type="match status" value="1"/>
</dbReference>
<dbReference type="NCBIfam" id="TIGR02644">
    <property type="entry name" value="Y_phosphoryl"/>
    <property type="match status" value="1"/>
</dbReference>
<comment type="subunit">
    <text evidence="2">Homodimer.</text>
</comment>
<dbReference type="RefSeq" id="WP_253575475.1">
    <property type="nucleotide sequence ID" value="NZ_JAMFTQ010000001.1"/>
</dbReference>
<dbReference type="InterPro" id="IPR000312">
    <property type="entry name" value="Glycosyl_Trfase_fam3"/>
</dbReference>
<dbReference type="Pfam" id="PF00591">
    <property type="entry name" value="Glycos_transf_3"/>
    <property type="match status" value="1"/>
</dbReference>
<comment type="similarity">
    <text evidence="1">Belongs to the thymidine/pyrimidine-nucleoside phosphorylase family.</text>
</comment>
<evidence type="ECO:0000313" key="7">
    <source>
        <dbReference type="Proteomes" id="UP001204000"/>
    </source>
</evidence>
<evidence type="ECO:0000256" key="2">
    <source>
        <dbReference type="ARBA" id="ARBA00011738"/>
    </source>
</evidence>
<gene>
    <name evidence="6" type="ORF">M5J20_00930</name>
</gene>
<feature type="domain" description="Pyrimidine nucleoside phosphorylase C-terminal" evidence="5">
    <location>
        <begin position="338"/>
        <end position="412"/>
    </location>
</feature>
<dbReference type="PANTHER" id="PTHR10515">
    <property type="entry name" value="THYMIDINE PHOSPHORYLASE"/>
    <property type="match status" value="1"/>
</dbReference>
<dbReference type="EC" id="2.4.2.4" evidence="6"/>
<sequence length="431" mass="45397">MAEKFDAVDVIRTKRDGQKLSRGQIDWVIDAYTRGTVADEQMAALAMAIFLNGMDREEIAQWTQAMIDSGETMSFDSLSRTTSDKHSTGGVGDKITLPLAPLVATFGVAVPQLSGRGLGHTGGTLDKLEAIPGWEANISNERMMEILEDPGCVICAAGSGLAPADKKLYALRDITSTVDCIPLIASSIMSKKIAEGTANLVLDVKVGSGAFMKDIDQARALAQTMVDLGTDAGTNTVALLTDMSTPLGRKVGNALEVEESVEVLAGGGPEDVVELTVALANEMLEAAGVTDADTEAALKDGRAMDTWKKMIRAQGGDPDAELPKAAHTHTVTADADGYLSELDALAVGVASWRLGAGRARKEDAVQFGAGIELHAVRGDKVAAGQPLFTLHSDEEDRFARALESLDGGYTIAAEAPERRESVVLDRITAGN</sequence>
<dbReference type="InterPro" id="IPR036566">
    <property type="entry name" value="PYNP-like_C_sf"/>
</dbReference>
<dbReference type="SUPFAM" id="SSF52418">
    <property type="entry name" value="Nucleoside phosphorylase/phosphoribosyltransferase catalytic domain"/>
    <property type="match status" value="1"/>
</dbReference>
<dbReference type="Pfam" id="PF07831">
    <property type="entry name" value="PYNP_C"/>
    <property type="match status" value="1"/>
</dbReference>
<dbReference type="InterPro" id="IPR035902">
    <property type="entry name" value="Nuc_phospho_transferase"/>
</dbReference>
<name>A0ABT1FYR3_9CORY</name>
<protein>
    <submittedName>
        <fullName evidence="6">Thymidine phosphorylase</fullName>
        <ecNumber evidence="6">2.4.2.4</ecNumber>
    </submittedName>
</protein>
<dbReference type="SUPFAM" id="SSF54680">
    <property type="entry name" value="Pyrimidine nucleoside phosphorylase C-terminal domain"/>
    <property type="match status" value="1"/>
</dbReference>
<organism evidence="6 7">
    <name type="scientific">Corynebacterium stercoris</name>
    <dbReference type="NCBI Taxonomy" id="2943490"/>
    <lineage>
        <taxon>Bacteria</taxon>
        <taxon>Bacillati</taxon>
        <taxon>Actinomycetota</taxon>
        <taxon>Actinomycetes</taxon>
        <taxon>Mycobacteriales</taxon>
        <taxon>Corynebacteriaceae</taxon>
        <taxon>Corynebacterium</taxon>
    </lineage>
</organism>
<keyword evidence="4 6" id="KW-0808">Transferase</keyword>
<keyword evidence="7" id="KW-1185">Reference proteome</keyword>
<dbReference type="InterPro" id="IPR000053">
    <property type="entry name" value="Thymidine/pyrmidine_PPase"/>
</dbReference>
<dbReference type="EMBL" id="JAMFTQ010000001">
    <property type="protein sequence ID" value="MCP1386767.1"/>
    <property type="molecule type" value="Genomic_DNA"/>
</dbReference>
<dbReference type="Gene3D" id="3.90.1170.30">
    <property type="entry name" value="Pyrimidine nucleoside phosphorylase-like, C-terminal domain"/>
    <property type="match status" value="1"/>
</dbReference>
<dbReference type="GO" id="GO:0009032">
    <property type="term" value="F:thymidine phosphorylase activity"/>
    <property type="evidence" value="ECO:0007669"/>
    <property type="project" value="UniProtKB-EC"/>
</dbReference>
<evidence type="ECO:0000256" key="3">
    <source>
        <dbReference type="ARBA" id="ARBA00022676"/>
    </source>
</evidence>
<proteinExistence type="inferred from homology"/>
<dbReference type="Gene3D" id="1.20.970.10">
    <property type="entry name" value="Transferase, Pyrimidine Nucleoside Phosphorylase, Chain C"/>
    <property type="match status" value="1"/>
</dbReference>
<dbReference type="PANTHER" id="PTHR10515:SF0">
    <property type="entry name" value="THYMIDINE PHOSPHORYLASE"/>
    <property type="match status" value="1"/>
</dbReference>
<dbReference type="Pfam" id="PF02885">
    <property type="entry name" value="Glycos_trans_3N"/>
    <property type="match status" value="1"/>
</dbReference>
<dbReference type="Gene3D" id="3.40.1030.10">
    <property type="entry name" value="Nucleoside phosphorylase/phosphoribosyltransferase catalytic domain"/>
    <property type="match status" value="1"/>
</dbReference>
<dbReference type="InterPro" id="IPR036320">
    <property type="entry name" value="Glycosyl_Trfase_fam3_N_dom_sf"/>
</dbReference>